<keyword evidence="1" id="KW-0472">Membrane</keyword>
<keyword evidence="2" id="KW-0456">Lyase</keyword>
<feature type="transmembrane region" description="Helical" evidence="1">
    <location>
        <begin position="9"/>
        <end position="28"/>
    </location>
</feature>
<proteinExistence type="predicted"/>
<keyword evidence="3" id="KW-1185">Reference proteome</keyword>
<accession>A0ABW3UR96</accession>
<dbReference type="NCBIfam" id="TIGR02474">
    <property type="entry name" value="pec_lyase"/>
    <property type="match status" value="1"/>
</dbReference>
<dbReference type="RefSeq" id="WP_345590489.1">
    <property type="nucleotide sequence ID" value="NZ_BAABJG010000022.1"/>
</dbReference>
<organism evidence="2 3">
    <name type="scientific">Paenibacillus vulneris</name>
    <dbReference type="NCBI Taxonomy" id="1133364"/>
    <lineage>
        <taxon>Bacteria</taxon>
        <taxon>Bacillati</taxon>
        <taxon>Bacillota</taxon>
        <taxon>Bacilli</taxon>
        <taxon>Bacillales</taxon>
        <taxon>Paenibacillaceae</taxon>
        <taxon>Paenibacillus</taxon>
    </lineage>
</organism>
<reference evidence="3" key="1">
    <citation type="journal article" date="2019" name="Int. J. Syst. Evol. Microbiol.">
        <title>The Global Catalogue of Microorganisms (GCM) 10K type strain sequencing project: providing services to taxonomists for standard genome sequencing and annotation.</title>
        <authorList>
            <consortium name="The Broad Institute Genomics Platform"/>
            <consortium name="The Broad Institute Genome Sequencing Center for Infectious Disease"/>
            <person name="Wu L."/>
            <person name="Ma J."/>
        </authorList>
    </citation>
    <scope>NUCLEOTIDE SEQUENCE [LARGE SCALE GENOMIC DNA]</scope>
    <source>
        <strain evidence="3">CCUG 53270</strain>
    </source>
</reference>
<dbReference type="Gene3D" id="1.50.10.20">
    <property type="match status" value="1"/>
</dbReference>
<dbReference type="InterPro" id="IPR012669">
    <property type="entry name" value="Pectate_lyase"/>
</dbReference>
<dbReference type="SUPFAM" id="SSF81853">
    <property type="entry name" value="Family 10 polysaccharide lyase"/>
    <property type="match status" value="1"/>
</dbReference>
<comment type="caution">
    <text evidence="2">The sequence shown here is derived from an EMBL/GenBank/DDBJ whole genome shotgun (WGS) entry which is preliminary data.</text>
</comment>
<dbReference type="Proteomes" id="UP001597180">
    <property type="component" value="Unassembled WGS sequence"/>
</dbReference>
<gene>
    <name evidence="2" type="primary">pelA</name>
    <name evidence="2" type="ORF">ACFQ4B_25300</name>
</gene>
<keyword evidence="1" id="KW-1133">Transmembrane helix</keyword>
<dbReference type="EC" id="4.2.2.2" evidence="2"/>
<evidence type="ECO:0000313" key="2">
    <source>
        <dbReference type="EMBL" id="MFD1223443.1"/>
    </source>
</evidence>
<dbReference type="GO" id="GO:0030570">
    <property type="term" value="F:pectate lyase activity"/>
    <property type="evidence" value="ECO:0007669"/>
    <property type="project" value="UniProtKB-EC"/>
</dbReference>
<dbReference type="Pfam" id="PF09492">
    <property type="entry name" value="Pec_lyase"/>
    <property type="match status" value="1"/>
</dbReference>
<evidence type="ECO:0000256" key="1">
    <source>
        <dbReference type="SAM" id="Phobius"/>
    </source>
</evidence>
<sequence>MIRQSRRKPLIAAGAAICLGIAALLFIMDKHRNDQTAAALPSAGSDKPTQELPIVSSVLTNLSTVEITFGGKLSSFSASDLAIKKAQGTWYGLEPLLSSSLPVNKVTTKENKSHQTVAVMELEQALNPDATFSKEEVILPGKAPYFTADYYTGSREQNIEQANHLISWQMDNGGWFKNMSKEYKKPWNGKVLRSEWRTKDGQDIGTIDNEGTTNELLFMAMVYKDTGDSEYKASALRAIDFLLKMQYSSGGWPQVYPARGNYSDYVTFNDNAMMRVMNVLALAVKKKYPFDTDLIDDDRRQAIQHSLDRGLEYILKSQIIVDGKRTAWCAQHDPVTYEPRPARAYEFPSISGSESVAIVQYLLSLQKPSEEVKDAIEGALNWFEEARLKGIKYVPRDPNKVYFVPDAKSSTWYRFYEIGTNLPIFSGRDSVIRHDLNEIDEERRNGYAWAGTWPDKLLQTARTTGYFENHVYVQVVQTDSKSPTGQTIQQGQLSVVTAPDLK</sequence>
<name>A0ABW3UR96_9BACL</name>
<protein>
    <submittedName>
        <fullName evidence="2">Pectate lyase</fullName>
        <ecNumber evidence="2">4.2.2.2</ecNumber>
    </submittedName>
</protein>
<keyword evidence="1" id="KW-0812">Transmembrane</keyword>
<dbReference type="EMBL" id="JBHTLU010000034">
    <property type="protein sequence ID" value="MFD1223443.1"/>
    <property type="molecule type" value="Genomic_DNA"/>
</dbReference>
<evidence type="ECO:0000313" key="3">
    <source>
        <dbReference type="Proteomes" id="UP001597180"/>
    </source>
</evidence>